<evidence type="ECO:0000256" key="4">
    <source>
        <dbReference type="ARBA" id="ARBA00022525"/>
    </source>
</evidence>
<evidence type="ECO:0000256" key="1">
    <source>
        <dbReference type="ARBA" id="ARBA00001913"/>
    </source>
</evidence>
<dbReference type="PROSITE" id="PS51892">
    <property type="entry name" value="SUBTILASE"/>
    <property type="match status" value="1"/>
</dbReference>
<dbReference type="PROSITE" id="PS00136">
    <property type="entry name" value="SUBTILASE_ASP"/>
    <property type="match status" value="1"/>
</dbReference>
<evidence type="ECO:0000256" key="2">
    <source>
        <dbReference type="ARBA" id="ARBA00004613"/>
    </source>
</evidence>
<dbReference type="PANTHER" id="PTHR43806">
    <property type="entry name" value="PEPTIDASE S8"/>
    <property type="match status" value="1"/>
</dbReference>
<dbReference type="InterPro" id="IPR000209">
    <property type="entry name" value="Peptidase_S8/S53_dom"/>
</dbReference>
<dbReference type="SUPFAM" id="SSF52743">
    <property type="entry name" value="Subtilisin-like"/>
    <property type="match status" value="1"/>
</dbReference>
<keyword evidence="9" id="KW-0106">Calcium</keyword>
<evidence type="ECO:0000259" key="13">
    <source>
        <dbReference type="Pfam" id="PF00082"/>
    </source>
</evidence>
<name>A0AB39BZ83_9BACI</name>
<dbReference type="PANTHER" id="PTHR43806:SF11">
    <property type="entry name" value="CEREVISIN-RELATED"/>
    <property type="match status" value="1"/>
</dbReference>
<dbReference type="SUPFAM" id="SSF54897">
    <property type="entry name" value="Protease propeptides/inhibitors"/>
    <property type="match status" value="1"/>
</dbReference>
<dbReference type="PROSITE" id="PS00138">
    <property type="entry name" value="SUBTILASE_SER"/>
    <property type="match status" value="1"/>
</dbReference>
<comment type="similarity">
    <text evidence="3 11 12">Belongs to the peptidase S8 family.</text>
</comment>
<dbReference type="InterPro" id="IPR050131">
    <property type="entry name" value="Peptidase_S8_subtilisin-like"/>
</dbReference>
<keyword evidence="6" id="KW-0479">Metal-binding</keyword>
<gene>
    <name evidence="14" type="ORF">AB3N04_10195</name>
</gene>
<keyword evidence="5 11" id="KW-0645">Protease</keyword>
<organism evidence="14">
    <name type="scientific">Alkalihalophilus sp. As8PL</name>
    <dbReference type="NCBI Taxonomy" id="3237103"/>
    <lineage>
        <taxon>Bacteria</taxon>
        <taxon>Bacillati</taxon>
        <taxon>Bacillota</taxon>
        <taxon>Bacilli</taxon>
        <taxon>Bacillales</taxon>
        <taxon>Bacillaceae</taxon>
        <taxon>Alkalihalophilus</taxon>
    </lineage>
</organism>
<feature type="active site" description="Charge relay system" evidence="10 11">
    <location>
        <position position="163"/>
    </location>
</feature>
<dbReference type="InterPro" id="IPR023828">
    <property type="entry name" value="Peptidase_S8_Ser-AS"/>
</dbReference>
<comment type="cofactor">
    <cofactor evidence="1">
        <name>Ca(2+)</name>
        <dbReference type="ChEBI" id="CHEBI:29108"/>
    </cofactor>
</comment>
<dbReference type="InterPro" id="IPR034202">
    <property type="entry name" value="Subtilisin_Carlsberg-like"/>
</dbReference>
<dbReference type="Gene3D" id="3.30.70.80">
    <property type="entry name" value="Peptidase S8 propeptide/proteinase inhibitor I9"/>
    <property type="match status" value="1"/>
</dbReference>
<dbReference type="CDD" id="cd07477">
    <property type="entry name" value="Peptidases_S8_Subtilisin_subset"/>
    <property type="match status" value="1"/>
</dbReference>
<feature type="active site" description="Charge relay system" evidence="10 11">
    <location>
        <position position="133"/>
    </location>
</feature>
<dbReference type="PRINTS" id="PR00723">
    <property type="entry name" value="SUBTILISIN"/>
</dbReference>
<keyword evidence="4" id="KW-0964">Secreted</keyword>
<feature type="active site" description="Charge relay system" evidence="10 11">
    <location>
        <position position="320"/>
    </location>
</feature>
<evidence type="ECO:0000256" key="9">
    <source>
        <dbReference type="ARBA" id="ARBA00022837"/>
    </source>
</evidence>
<dbReference type="GO" id="GO:0005576">
    <property type="term" value="C:extracellular region"/>
    <property type="evidence" value="ECO:0007669"/>
    <property type="project" value="UniProtKB-SubCell"/>
</dbReference>
<evidence type="ECO:0000256" key="5">
    <source>
        <dbReference type="ARBA" id="ARBA00022670"/>
    </source>
</evidence>
<keyword evidence="8 11" id="KW-0720">Serine protease</keyword>
<dbReference type="GO" id="GO:0046872">
    <property type="term" value="F:metal ion binding"/>
    <property type="evidence" value="ECO:0007669"/>
    <property type="project" value="UniProtKB-KW"/>
</dbReference>
<dbReference type="Gene3D" id="3.40.50.200">
    <property type="entry name" value="Peptidase S8/S53 domain"/>
    <property type="match status" value="1"/>
</dbReference>
<evidence type="ECO:0000256" key="12">
    <source>
        <dbReference type="RuleBase" id="RU003355"/>
    </source>
</evidence>
<dbReference type="Pfam" id="PF00082">
    <property type="entry name" value="Peptidase_S8"/>
    <property type="match status" value="1"/>
</dbReference>
<reference evidence="14" key="1">
    <citation type="submission" date="2024-07" db="EMBL/GenBank/DDBJ databases">
        <title>Identification and characteristics of an arsenic-resistant bacterial isolate, which belongs to a novel species.</title>
        <authorList>
            <person name="Juszczyk A."/>
            <person name="Kowalczyk A."/>
            <person name="Was K."/>
            <person name="Kosowicz W."/>
            <person name="Budzyn A."/>
            <person name="Latowski D."/>
        </authorList>
    </citation>
    <scope>NUCLEOTIDE SEQUENCE</scope>
    <source>
        <strain evidence="14">As8PL</strain>
    </source>
</reference>
<dbReference type="GO" id="GO:0004252">
    <property type="term" value="F:serine-type endopeptidase activity"/>
    <property type="evidence" value="ECO:0007669"/>
    <property type="project" value="UniProtKB-UniRule"/>
</dbReference>
<dbReference type="EMBL" id="CP162551">
    <property type="protein sequence ID" value="XDI38631.1"/>
    <property type="molecule type" value="Genomic_DNA"/>
</dbReference>
<dbReference type="AlphaFoldDB" id="A0AB39BZ83"/>
<feature type="domain" description="Peptidase S8/S53" evidence="13">
    <location>
        <begin position="124"/>
        <end position="365"/>
    </location>
</feature>
<accession>A0AB39BZ83</accession>
<dbReference type="InterPro" id="IPR015500">
    <property type="entry name" value="Peptidase_S8_subtilisin-rel"/>
</dbReference>
<keyword evidence="7 11" id="KW-0378">Hydrolase</keyword>
<sequence length="374" mass="39436">MNLQKWGNALKINQWLRVSVLTLLLLVMVVSVASANGGKEEYLIGVNSDKAKGLIESAGGVIHHEYEAFPVIFAELPEAAKRGLVNNPHIDFIEENEDVEIAQTVPWGIPFIYSDEVHRQGYYGNGVKVAVLDTGIATHPDLAIKGGVSFIPTENTYIDYNGHGTHVAGTVAALNNSYGVLGVAPGADLYAVKVLDRNGGGSHATIAQGIEWAMNNGMDVVNMSLGSTSGSTTLQLASDRASSAGVLLIGAAGNSGQQGGSNNMGYPARYNSVMAVGAVDQNGTRASFSSYGAELEIMAPGVNINSTHLNNNYRSLNGTSMAAPHVAGVAALIKQKHPHLTASQIRNRMNQTAINLGNRTYYGNGLVDAEYAAQ</sequence>
<proteinExistence type="inferred from homology"/>
<dbReference type="InterPro" id="IPR036852">
    <property type="entry name" value="Peptidase_S8/S53_dom_sf"/>
</dbReference>
<dbReference type="InterPro" id="IPR023827">
    <property type="entry name" value="Peptidase_S8_Asp-AS"/>
</dbReference>
<evidence type="ECO:0000256" key="8">
    <source>
        <dbReference type="ARBA" id="ARBA00022825"/>
    </source>
</evidence>
<comment type="subcellular location">
    <subcellularLocation>
        <location evidence="2">Secreted</location>
    </subcellularLocation>
</comment>
<evidence type="ECO:0000256" key="10">
    <source>
        <dbReference type="PIRSR" id="PIRSR615500-1"/>
    </source>
</evidence>
<evidence type="ECO:0000256" key="7">
    <source>
        <dbReference type="ARBA" id="ARBA00022801"/>
    </source>
</evidence>
<dbReference type="RefSeq" id="WP_368505892.1">
    <property type="nucleotide sequence ID" value="NZ_CP162551.1"/>
</dbReference>
<dbReference type="GO" id="GO:0006508">
    <property type="term" value="P:proteolysis"/>
    <property type="evidence" value="ECO:0007669"/>
    <property type="project" value="UniProtKB-KW"/>
</dbReference>
<evidence type="ECO:0000256" key="11">
    <source>
        <dbReference type="PROSITE-ProRule" id="PRU01240"/>
    </source>
</evidence>
<evidence type="ECO:0000256" key="6">
    <source>
        <dbReference type="ARBA" id="ARBA00022723"/>
    </source>
</evidence>
<protein>
    <submittedName>
        <fullName evidence="14">S8 family peptidase</fullName>
    </submittedName>
</protein>
<dbReference type="InterPro" id="IPR037045">
    <property type="entry name" value="S8pro/Inhibitor_I9_sf"/>
</dbReference>
<dbReference type="InterPro" id="IPR022398">
    <property type="entry name" value="Peptidase_S8_His-AS"/>
</dbReference>
<evidence type="ECO:0000313" key="14">
    <source>
        <dbReference type="EMBL" id="XDI38631.1"/>
    </source>
</evidence>
<dbReference type="PROSITE" id="PS00137">
    <property type="entry name" value="SUBTILASE_HIS"/>
    <property type="match status" value="1"/>
</dbReference>
<evidence type="ECO:0000256" key="3">
    <source>
        <dbReference type="ARBA" id="ARBA00011073"/>
    </source>
</evidence>